<dbReference type="GO" id="GO:0046654">
    <property type="term" value="P:tetrahydrofolate biosynthetic process"/>
    <property type="evidence" value="ECO:0007669"/>
    <property type="project" value="InterPro"/>
</dbReference>
<dbReference type="Proteomes" id="UP000826195">
    <property type="component" value="Unassembled WGS sequence"/>
</dbReference>
<name>A0AAV7IMM4_COTGL</name>
<evidence type="ECO:0000256" key="2">
    <source>
        <dbReference type="ARBA" id="ARBA00009539"/>
    </source>
</evidence>
<dbReference type="CDD" id="cd00209">
    <property type="entry name" value="DHFR"/>
    <property type="match status" value="1"/>
</dbReference>
<dbReference type="GO" id="GO:0005739">
    <property type="term" value="C:mitochondrion"/>
    <property type="evidence" value="ECO:0007669"/>
    <property type="project" value="TreeGrafter"/>
</dbReference>
<reference evidence="11 12" key="1">
    <citation type="journal article" date="2021" name="J. Hered.">
        <title>A chromosome-level genome assembly of the parasitoid wasp, Cotesia glomerata (Hymenoptera: Braconidae).</title>
        <authorList>
            <person name="Pinto B.J."/>
            <person name="Weis J.J."/>
            <person name="Gamble T."/>
            <person name="Ode P.J."/>
            <person name="Paul R."/>
            <person name="Zaspel J.M."/>
        </authorList>
    </citation>
    <scope>NUCLEOTIDE SEQUENCE [LARGE SCALE GENOMIC DNA]</scope>
    <source>
        <strain evidence="11">CgM1</strain>
    </source>
</reference>
<dbReference type="GO" id="GO:0046452">
    <property type="term" value="P:dihydrofolate metabolic process"/>
    <property type="evidence" value="ECO:0007669"/>
    <property type="project" value="TreeGrafter"/>
</dbReference>
<dbReference type="EC" id="1.5.1.3" evidence="3"/>
<evidence type="ECO:0000256" key="9">
    <source>
        <dbReference type="RuleBase" id="RU004474"/>
    </source>
</evidence>
<dbReference type="SUPFAM" id="SSF53597">
    <property type="entry name" value="Dihydrofolate reductase-like"/>
    <property type="match status" value="1"/>
</dbReference>
<evidence type="ECO:0000259" key="10">
    <source>
        <dbReference type="PROSITE" id="PS51330"/>
    </source>
</evidence>
<comment type="catalytic activity">
    <reaction evidence="8">
        <text>(6S)-5,6,7,8-tetrahydrofolate + NADP(+) = 7,8-dihydrofolate + NADPH + H(+)</text>
        <dbReference type="Rhea" id="RHEA:15009"/>
        <dbReference type="ChEBI" id="CHEBI:15378"/>
        <dbReference type="ChEBI" id="CHEBI:57451"/>
        <dbReference type="ChEBI" id="CHEBI:57453"/>
        <dbReference type="ChEBI" id="CHEBI:57783"/>
        <dbReference type="ChEBI" id="CHEBI:58349"/>
        <dbReference type="EC" id="1.5.1.3"/>
    </reaction>
</comment>
<evidence type="ECO:0000256" key="1">
    <source>
        <dbReference type="ARBA" id="ARBA00004903"/>
    </source>
</evidence>
<evidence type="ECO:0000313" key="12">
    <source>
        <dbReference type="Proteomes" id="UP000826195"/>
    </source>
</evidence>
<evidence type="ECO:0000256" key="3">
    <source>
        <dbReference type="ARBA" id="ARBA00012856"/>
    </source>
</evidence>
<keyword evidence="6" id="KW-0560">Oxidoreductase</keyword>
<dbReference type="PRINTS" id="PR00070">
    <property type="entry name" value="DHFR"/>
</dbReference>
<dbReference type="GO" id="GO:0050661">
    <property type="term" value="F:NADP binding"/>
    <property type="evidence" value="ECO:0007669"/>
    <property type="project" value="InterPro"/>
</dbReference>
<keyword evidence="4" id="KW-0554">One-carbon metabolism</keyword>
<dbReference type="PROSITE" id="PS51330">
    <property type="entry name" value="DHFR_2"/>
    <property type="match status" value="1"/>
</dbReference>
<evidence type="ECO:0000256" key="5">
    <source>
        <dbReference type="ARBA" id="ARBA00022857"/>
    </source>
</evidence>
<dbReference type="InterPro" id="IPR001796">
    <property type="entry name" value="DHFR_dom"/>
</dbReference>
<comment type="pathway">
    <text evidence="1">Cofactor biosynthesis; tetrahydrofolate biosynthesis; 5,6,7,8-tetrahydrofolate from 7,8-dihydrofolate: step 1/1.</text>
</comment>
<dbReference type="EMBL" id="JAHXZJ010001119">
    <property type="protein sequence ID" value="KAH0554382.1"/>
    <property type="molecule type" value="Genomic_DNA"/>
</dbReference>
<proteinExistence type="inferred from homology"/>
<protein>
    <recommendedName>
        <fullName evidence="3">dihydrofolate reductase</fullName>
        <ecNumber evidence="3">1.5.1.3</ecNumber>
    </recommendedName>
</protein>
<feature type="domain" description="DHFR" evidence="10">
    <location>
        <begin position="4"/>
        <end position="182"/>
    </location>
</feature>
<comment type="similarity">
    <text evidence="2 9">Belongs to the dihydrofolate reductase family.</text>
</comment>
<dbReference type="AlphaFoldDB" id="A0AAV7IMM4"/>
<dbReference type="FunFam" id="3.40.430.10:FF:000002">
    <property type="entry name" value="Dihydrofolate reductase"/>
    <property type="match status" value="1"/>
</dbReference>
<gene>
    <name evidence="11" type="ORF">KQX54_010205</name>
</gene>
<evidence type="ECO:0000256" key="4">
    <source>
        <dbReference type="ARBA" id="ARBA00022563"/>
    </source>
</evidence>
<evidence type="ECO:0000313" key="11">
    <source>
        <dbReference type="EMBL" id="KAH0554382.1"/>
    </source>
</evidence>
<dbReference type="Gene3D" id="3.40.430.10">
    <property type="entry name" value="Dihydrofolate Reductase, subunit A"/>
    <property type="match status" value="1"/>
</dbReference>
<evidence type="ECO:0000256" key="7">
    <source>
        <dbReference type="ARBA" id="ARBA00025067"/>
    </source>
</evidence>
<dbReference type="InterPro" id="IPR017925">
    <property type="entry name" value="DHFR_CS"/>
</dbReference>
<keyword evidence="5" id="KW-0521">NADP</keyword>
<evidence type="ECO:0000256" key="6">
    <source>
        <dbReference type="ARBA" id="ARBA00023002"/>
    </source>
</evidence>
<dbReference type="GO" id="GO:0004146">
    <property type="term" value="F:dihydrofolate reductase activity"/>
    <property type="evidence" value="ECO:0007669"/>
    <property type="project" value="UniProtKB-EC"/>
</dbReference>
<dbReference type="PANTHER" id="PTHR48069:SF3">
    <property type="entry name" value="DIHYDROFOLATE REDUCTASE"/>
    <property type="match status" value="1"/>
</dbReference>
<dbReference type="GO" id="GO:0046655">
    <property type="term" value="P:folic acid metabolic process"/>
    <property type="evidence" value="ECO:0007669"/>
    <property type="project" value="TreeGrafter"/>
</dbReference>
<dbReference type="PANTHER" id="PTHR48069">
    <property type="entry name" value="DIHYDROFOLATE REDUCTASE"/>
    <property type="match status" value="1"/>
</dbReference>
<dbReference type="Pfam" id="PF00186">
    <property type="entry name" value="DHFR_1"/>
    <property type="match status" value="1"/>
</dbReference>
<dbReference type="InterPro" id="IPR012259">
    <property type="entry name" value="DHFR"/>
</dbReference>
<accession>A0AAV7IMM4</accession>
<dbReference type="InterPro" id="IPR024072">
    <property type="entry name" value="DHFR-like_dom_sf"/>
</dbReference>
<sequence>MQLKLNLIAAACGDNLGIGINGRLPWKLKAEMAFFTNMTTKTKNVNKKNVLIMGRKTWEGIPKKFRPLQNRINIILSHQKLDYENEPIVCQSLQHALDTISKPDLCEIVENIWVIGGHAVYKAAIDHLNCFRIYLTYIKKDFECDTFFPSIPKNFIETSDTNIPSDIQEENGIQFLYKVYEKVSN</sequence>
<organism evidence="11 12">
    <name type="scientific">Cotesia glomerata</name>
    <name type="common">Lepidopteran parasitic wasp</name>
    <name type="synonym">Apanteles glomeratus</name>
    <dbReference type="NCBI Taxonomy" id="32391"/>
    <lineage>
        <taxon>Eukaryota</taxon>
        <taxon>Metazoa</taxon>
        <taxon>Ecdysozoa</taxon>
        <taxon>Arthropoda</taxon>
        <taxon>Hexapoda</taxon>
        <taxon>Insecta</taxon>
        <taxon>Pterygota</taxon>
        <taxon>Neoptera</taxon>
        <taxon>Endopterygota</taxon>
        <taxon>Hymenoptera</taxon>
        <taxon>Apocrita</taxon>
        <taxon>Ichneumonoidea</taxon>
        <taxon>Braconidae</taxon>
        <taxon>Microgastrinae</taxon>
        <taxon>Cotesia</taxon>
    </lineage>
</organism>
<dbReference type="PROSITE" id="PS00075">
    <property type="entry name" value="DHFR_1"/>
    <property type="match status" value="1"/>
</dbReference>
<keyword evidence="12" id="KW-1185">Reference proteome</keyword>
<evidence type="ECO:0000256" key="8">
    <source>
        <dbReference type="ARBA" id="ARBA00048873"/>
    </source>
</evidence>
<comment type="caution">
    <text evidence="11">The sequence shown here is derived from an EMBL/GenBank/DDBJ whole genome shotgun (WGS) entry which is preliminary data.</text>
</comment>
<dbReference type="GO" id="GO:0006730">
    <property type="term" value="P:one-carbon metabolic process"/>
    <property type="evidence" value="ECO:0007669"/>
    <property type="project" value="UniProtKB-KW"/>
</dbReference>
<comment type="function">
    <text evidence="7">Key enzyme in folate metabolism. Catalyzes an essential reaction for de novo glycine and purine synthesis, and for DNA precursor synthesis.</text>
</comment>